<sequence>MSDTIRNPIVDTTGQPDNQGEHTIIHYGVRCDGPGCEESEDFIRGIRYKCLECPNADFCEACLADPSNTHDQHHTVLKCTVEARIVDTTGLPPEERDEVLGALSRDSQLVRLGTTAVNSSIYMTPALMGTVPTSVYLDRWLRLDLLWSFLDTTVDWSKTKLEPAGKIPQAKALEIPITGDEGGKEQENILAAFRKMLAQDVQWMGIAPEEIQPTQFPSDATRSRVEGYEVRDYNKTFNGIRILGSKPPLESGDLISVYTIGEDAQPTVEFAPVGSGSNEVRRVGVLHDNADQLLLNLIGQLTEHTFDEDDGFYRSVEERKLAARIMELLPGDGEEKLQCRLISTDVSEGFRYEALSYSLDGDNLDRGESENHGPLEFKSKLDIRYPVYLGKSFIKVNMTIRDALRRLRYKDKPRFIWVDQVCVNQRNPLEHQLRVATTPAIFNRAQRVLIWAGEEDEHSAAAINLCEKLATKCDGPGPMIPSPQDLMDDSDLELPPFGSFQWTALATFFMRPVFRRIWGIQEVALAQAVTVLYGRHEIPWPSIAKVANLLGSAAWIGPCWMSETPIGGE</sequence>
<dbReference type="Pfam" id="PF06985">
    <property type="entry name" value="HET"/>
    <property type="match status" value="1"/>
</dbReference>
<feature type="region of interest" description="Disordered" evidence="4">
    <location>
        <begin position="1"/>
        <end position="21"/>
    </location>
</feature>
<keyword evidence="3" id="KW-0862">Zinc</keyword>
<dbReference type="Gene3D" id="3.30.60.90">
    <property type="match status" value="1"/>
</dbReference>
<evidence type="ECO:0000313" key="6">
    <source>
        <dbReference type="EMBL" id="OMP88487.1"/>
    </source>
</evidence>
<accession>A0A1S8BLW8</accession>
<feature type="compositionally biased region" description="Polar residues" evidence="4">
    <location>
        <begin position="1"/>
        <end position="18"/>
    </location>
</feature>
<dbReference type="InterPro" id="IPR010730">
    <property type="entry name" value="HET"/>
</dbReference>
<evidence type="ECO:0000256" key="2">
    <source>
        <dbReference type="ARBA" id="ARBA00022771"/>
    </source>
</evidence>
<dbReference type="InterPro" id="IPR043145">
    <property type="entry name" value="Znf_ZZ_sf"/>
</dbReference>
<evidence type="ECO:0000256" key="4">
    <source>
        <dbReference type="SAM" id="MobiDB-lite"/>
    </source>
</evidence>
<dbReference type="InterPro" id="IPR000433">
    <property type="entry name" value="Znf_ZZ"/>
</dbReference>
<evidence type="ECO:0000259" key="5">
    <source>
        <dbReference type="SMART" id="SM00291"/>
    </source>
</evidence>
<organism evidence="6 7">
    <name type="scientific">Diplodia seriata</name>
    <dbReference type="NCBI Taxonomy" id="420778"/>
    <lineage>
        <taxon>Eukaryota</taxon>
        <taxon>Fungi</taxon>
        <taxon>Dikarya</taxon>
        <taxon>Ascomycota</taxon>
        <taxon>Pezizomycotina</taxon>
        <taxon>Dothideomycetes</taxon>
        <taxon>Dothideomycetes incertae sedis</taxon>
        <taxon>Botryosphaeriales</taxon>
        <taxon>Botryosphaeriaceae</taxon>
        <taxon>Diplodia</taxon>
    </lineage>
</organism>
<evidence type="ECO:0000256" key="1">
    <source>
        <dbReference type="ARBA" id="ARBA00022723"/>
    </source>
</evidence>
<dbReference type="AlphaFoldDB" id="A0A1S8BLW8"/>
<protein>
    <recommendedName>
        <fullName evidence="5">ZZ-type domain-containing protein</fullName>
    </recommendedName>
</protein>
<dbReference type="STRING" id="420778.A0A1S8BLW8"/>
<evidence type="ECO:0000313" key="7">
    <source>
        <dbReference type="Proteomes" id="UP000190776"/>
    </source>
</evidence>
<name>A0A1S8BLW8_9PEZI</name>
<dbReference type="Proteomes" id="UP000190776">
    <property type="component" value="Unassembled WGS sequence"/>
</dbReference>
<proteinExistence type="predicted"/>
<keyword evidence="2" id="KW-0863">Zinc-finger</keyword>
<dbReference type="EMBL" id="MSZU01000075">
    <property type="protein sequence ID" value="OMP88487.1"/>
    <property type="molecule type" value="Genomic_DNA"/>
</dbReference>
<comment type="caution">
    <text evidence="6">The sequence shown here is derived from an EMBL/GenBank/DDBJ whole genome shotgun (WGS) entry which is preliminary data.</text>
</comment>
<gene>
    <name evidence="6" type="ORF">BK809_0003244</name>
</gene>
<dbReference type="InterPro" id="IPR052895">
    <property type="entry name" value="HetReg/Transcr_Mod"/>
</dbReference>
<dbReference type="SMART" id="SM00291">
    <property type="entry name" value="ZnF_ZZ"/>
    <property type="match status" value="1"/>
</dbReference>
<dbReference type="SUPFAM" id="SSF57850">
    <property type="entry name" value="RING/U-box"/>
    <property type="match status" value="1"/>
</dbReference>
<keyword evidence="1" id="KW-0479">Metal-binding</keyword>
<dbReference type="CDD" id="cd02340">
    <property type="entry name" value="ZZ_NBR1_like"/>
    <property type="match status" value="1"/>
</dbReference>
<reference evidence="6 7" key="1">
    <citation type="submission" date="2017-01" db="EMBL/GenBank/DDBJ databases">
        <title>Draft genome sequence of Diplodia seriata F98.1, a fungal species involved in grapevine trunk diseases.</title>
        <authorList>
            <person name="Robert-Siegwald G."/>
            <person name="Vallet J."/>
            <person name="Abou-Mansour E."/>
            <person name="Xu J."/>
            <person name="Rey P."/>
            <person name="Bertsch C."/>
            <person name="Rego C."/>
            <person name="Larignon P."/>
            <person name="Fontaine F."/>
            <person name="Lebrun M.-H."/>
        </authorList>
    </citation>
    <scope>NUCLEOTIDE SEQUENCE [LARGE SCALE GENOMIC DNA]</scope>
    <source>
        <strain evidence="6 7">F98.1</strain>
    </source>
</reference>
<feature type="domain" description="ZZ-type" evidence="5">
    <location>
        <begin position="25"/>
        <end position="75"/>
    </location>
</feature>
<dbReference type="PANTHER" id="PTHR24148:SF64">
    <property type="entry name" value="HETEROKARYON INCOMPATIBILITY DOMAIN-CONTAINING PROTEIN"/>
    <property type="match status" value="1"/>
</dbReference>
<evidence type="ECO:0000256" key="3">
    <source>
        <dbReference type="ARBA" id="ARBA00022833"/>
    </source>
</evidence>
<dbReference type="PANTHER" id="PTHR24148">
    <property type="entry name" value="ANKYRIN REPEAT DOMAIN-CONTAINING PROTEIN 39 HOMOLOG-RELATED"/>
    <property type="match status" value="1"/>
</dbReference>
<dbReference type="Pfam" id="PF00569">
    <property type="entry name" value="ZZ"/>
    <property type="match status" value="1"/>
</dbReference>
<dbReference type="OrthoDB" id="2157530at2759"/>
<dbReference type="GO" id="GO:0008270">
    <property type="term" value="F:zinc ion binding"/>
    <property type="evidence" value="ECO:0007669"/>
    <property type="project" value="UniProtKB-KW"/>
</dbReference>